<evidence type="ECO:0000313" key="3">
    <source>
        <dbReference type="Proteomes" id="UP000317940"/>
    </source>
</evidence>
<comment type="caution">
    <text evidence="2">The sequence shown here is derived from an EMBL/GenBank/DDBJ whole genome shotgun (WGS) entry which is preliminary data.</text>
</comment>
<keyword evidence="3" id="KW-1185">Reference proteome</keyword>
<name>A0A561UEA7_9ACTN</name>
<sequence length="246" mass="27444">MTTATTAHPAPAAQPAHPATDSIFRRALGPAFERLHPQLQRRFGFSSRSGVACLGTGRMDQVWHGSPALRPFLRFGATRNLLFPEQGRDIDFTIANYAYLDRFGRETVTFVRTFQFARPRRFDATMIASDRDPRLVVDFLGTHQHIAADLRFRVTRPGGLLITTHGQRFTGLPGAPGCPSALTGHARVHEWYDDRADRFRIDVQVTNPLIGPVLGYSGSFRAEYVEVTDPAAIPGYVRPVRECPRS</sequence>
<dbReference type="EMBL" id="VIWT01000001">
    <property type="protein sequence ID" value="TWF97699.1"/>
    <property type="molecule type" value="Genomic_DNA"/>
</dbReference>
<dbReference type="Proteomes" id="UP000317940">
    <property type="component" value="Unassembled WGS sequence"/>
</dbReference>
<reference evidence="2 3" key="1">
    <citation type="submission" date="2019-06" db="EMBL/GenBank/DDBJ databases">
        <title>Sequencing the genomes of 1000 actinobacteria strains.</title>
        <authorList>
            <person name="Klenk H.-P."/>
        </authorList>
    </citation>
    <scope>NUCLEOTIDE SEQUENCE [LARGE SCALE GENOMIC DNA]</scope>
    <source>
        <strain evidence="2 3">DSM 44826</strain>
    </source>
</reference>
<organism evidence="2 3">
    <name type="scientific">Kitasatospora viridis</name>
    <dbReference type="NCBI Taxonomy" id="281105"/>
    <lineage>
        <taxon>Bacteria</taxon>
        <taxon>Bacillati</taxon>
        <taxon>Actinomycetota</taxon>
        <taxon>Actinomycetes</taxon>
        <taxon>Kitasatosporales</taxon>
        <taxon>Streptomycetaceae</taxon>
        <taxon>Kitasatospora</taxon>
    </lineage>
</organism>
<proteinExistence type="predicted"/>
<dbReference type="Pfam" id="PF13761">
    <property type="entry name" value="DUF4166"/>
    <property type="match status" value="1"/>
</dbReference>
<evidence type="ECO:0000313" key="2">
    <source>
        <dbReference type="EMBL" id="TWF97699.1"/>
    </source>
</evidence>
<feature type="domain" description="DUF4166" evidence="1">
    <location>
        <begin position="35"/>
        <end position="220"/>
    </location>
</feature>
<gene>
    <name evidence="2" type="ORF">FHX73_111494</name>
</gene>
<dbReference type="InterPro" id="IPR025311">
    <property type="entry name" value="DUF4166"/>
</dbReference>
<accession>A0A561UEA7</accession>
<dbReference type="OrthoDB" id="2448833at2"/>
<protein>
    <submittedName>
        <fullName evidence="2">Uncharacterized protein DUF4166</fullName>
    </submittedName>
</protein>
<dbReference type="AlphaFoldDB" id="A0A561UEA7"/>
<evidence type="ECO:0000259" key="1">
    <source>
        <dbReference type="Pfam" id="PF13761"/>
    </source>
</evidence>